<evidence type="ECO:0000313" key="2">
    <source>
        <dbReference type="EMBL" id="HIZ86243.1"/>
    </source>
</evidence>
<gene>
    <name evidence="2" type="ORF">IAC04_07105</name>
</gene>
<reference evidence="2" key="2">
    <citation type="submission" date="2021-04" db="EMBL/GenBank/DDBJ databases">
        <authorList>
            <person name="Gilroy R."/>
        </authorList>
    </citation>
    <scope>NUCLEOTIDE SEQUENCE</scope>
    <source>
        <strain evidence="2">Gambia16-554</strain>
    </source>
</reference>
<dbReference type="EMBL" id="DXAW01000119">
    <property type="protein sequence ID" value="HIZ86243.1"/>
    <property type="molecule type" value="Genomic_DNA"/>
</dbReference>
<name>A0A9D2GRV0_9BACT</name>
<accession>A0A9D2GRV0</accession>
<dbReference type="AlphaFoldDB" id="A0A9D2GRV0"/>
<dbReference type="Gene3D" id="1.20.5.2950">
    <property type="match status" value="1"/>
</dbReference>
<protein>
    <recommendedName>
        <fullName evidence="4">V-type ATP synthase subunit E</fullName>
    </recommendedName>
</protein>
<sequence length="203" mass="22039">MQNKLQELTDKLYNEGLSKGKKEAEALKAAAIKESDKIIADARKEASSILEGARKEAEELRTRVENDVRMAASQTLSAIRQQVESIITSKAVSADVSKSLEDPELIKSVITTVAGAFNAADAAPAGLDVILPASMQSQLQAWFEQNALSIMDKGIDVTFSKQIAGGFKIGPRNGSYMISFAEGDFENILKEYLRPATRKLLFG</sequence>
<feature type="coiled-coil region" evidence="1">
    <location>
        <begin position="43"/>
        <end position="74"/>
    </location>
</feature>
<proteinExistence type="predicted"/>
<organism evidence="2 3">
    <name type="scientific">Candidatus Coprenecus stercoravium</name>
    <dbReference type="NCBI Taxonomy" id="2840735"/>
    <lineage>
        <taxon>Bacteria</taxon>
        <taxon>Pseudomonadati</taxon>
        <taxon>Bacteroidota</taxon>
        <taxon>Bacteroidia</taxon>
        <taxon>Bacteroidales</taxon>
        <taxon>Rikenellaceae</taxon>
        <taxon>Rikenellaceae incertae sedis</taxon>
        <taxon>Candidatus Coprenecus</taxon>
    </lineage>
</organism>
<comment type="caution">
    <text evidence="2">The sequence shown here is derived from an EMBL/GenBank/DDBJ whole genome shotgun (WGS) entry which is preliminary data.</text>
</comment>
<evidence type="ECO:0000313" key="3">
    <source>
        <dbReference type="Proteomes" id="UP000824115"/>
    </source>
</evidence>
<reference evidence="2" key="1">
    <citation type="journal article" date="2021" name="PeerJ">
        <title>Extensive microbial diversity within the chicken gut microbiome revealed by metagenomics and culture.</title>
        <authorList>
            <person name="Gilroy R."/>
            <person name="Ravi A."/>
            <person name="Getino M."/>
            <person name="Pursley I."/>
            <person name="Horton D.L."/>
            <person name="Alikhan N.F."/>
            <person name="Baker D."/>
            <person name="Gharbi K."/>
            <person name="Hall N."/>
            <person name="Watson M."/>
            <person name="Adriaenssens E.M."/>
            <person name="Foster-Nyarko E."/>
            <person name="Jarju S."/>
            <person name="Secka A."/>
            <person name="Antonio M."/>
            <person name="Oren A."/>
            <person name="Chaudhuri R.R."/>
            <person name="La Ragione R."/>
            <person name="Hildebrand F."/>
            <person name="Pallen M.J."/>
        </authorList>
    </citation>
    <scope>NUCLEOTIDE SEQUENCE</scope>
    <source>
        <strain evidence="2">Gambia16-554</strain>
    </source>
</reference>
<dbReference type="Proteomes" id="UP000824115">
    <property type="component" value="Unassembled WGS sequence"/>
</dbReference>
<evidence type="ECO:0000256" key="1">
    <source>
        <dbReference type="SAM" id="Coils"/>
    </source>
</evidence>
<keyword evidence="1" id="KW-0175">Coiled coil</keyword>
<evidence type="ECO:0008006" key="4">
    <source>
        <dbReference type="Google" id="ProtNLM"/>
    </source>
</evidence>